<dbReference type="InterPro" id="IPR036259">
    <property type="entry name" value="MFS_trans_sf"/>
</dbReference>
<gene>
    <name evidence="2" type="ORF">ACFQ07_32375</name>
</gene>
<evidence type="ECO:0000256" key="1">
    <source>
        <dbReference type="SAM" id="Phobius"/>
    </source>
</evidence>
<feature type="transmembrane region" description="Helical" evidence="1">
    <location>
        <begin position="30"/>
        <end position="52"/>
    </location>
</feature>
<evidence type="ECO:0000313" key="3">
    <source>
        <dbReference type="Proteomes" id="UP001597083"/>
    </source>
</evidence>
<organism evidence="2 3">
    <name type="scientific">Actinomadura adrarensis</name>
    <dbReference type="NCBI Taxonomy" id="1819600"/>
    <lineage>
        <taxon>Bacteria</taxon>
        <taxon>Bacillati</taxon>
        <taxon>Actinomycetota</taxon>
        <taxon>Actinomycetes</taxon>
        <taxon>Streptosporangiales</taxon>
        <taxon>Thermomonosporaceae</taxon>
        <taxon>Actinomadura</taxon>
    </lineage>
</organism>
<feature type="non-terminal residue" evidence="2">
    <location>
        <position position="1"/>
    </location>
</feature>
<feature type="transmembrane region" description="Helical" evidence="1">
    <location>
        <begin position="64"/>
        <end position="84"/>
    </location>
</feature>
<dbReference type="Gene3D" id="1.20.1250.20">
    <property type="entry name" value="MFS general substrate transporter like domains"/>
    <property type="match status" value="1"/>
</dbReference>
<dbReference type="Proteomes" id="UP001597083">
    <property type="component" value="Unassembled WGS sequence"/>
</dbReference>
<accession>A0ABW3CT56</accession>
<keyword evidence="1" id="KW-0472">Membrane</keyword>
<keyword evidence="3" id="KW-1185">Reference proteome</keyword>
<reference evidence="3" key="1">
    <citation type="journal article" date="2019" name="Int. J. Syst. Evol. Microbiol.">
        <title>The Global Catalogue of Microorganisms (GCM) 10K type strain sequencing project: providing services to taxonomists for standard genome sequencing and annotation.</title>
        <authorList>
            <consortium name="The Broad Institute Genomics Platform"/>
            <consortium name="The Broad Institute Genome Sequencing Center for Infectious Disease"/>
            <person name="Wu L."/>
            <person name="Ma J."/>
        </authorList>
    </citation>
    <scope>NUCLEOTIDE SEQUENCE [LARGE SCALE GENOMIC DNA]</scope>
    <source>
        <strain evidence="3">JCM 31696</strain>
    </source>
</reference>
<dbReference type="EMBL" id="JBHTIR010004318">
    <property type="protein sequence ID" value="MFD0856972.1"/>
    <property type="molecule type" value="Genomic_DNA"/>
</dbReference>
<comment type="caution">
    <text evidence="2">The sequence shown here is derived from an EMBL/GenBank/DDBJ whole genome shotgun (WGS) entry which is preliminary data.</text>
</comment>
<dbReference type="SUPFAM" id="SSF103473">
    <property type="entry name" value="MFS general substrate transporter"/>
    <property type="match status" value="1"/>
</dbReference>
<feature type="transmembrane region" description="Helical" evidence="1">
    <location>
        <begin position="96"/>
        <end position="117"/>
    </location>
</feature>
<sequence length="141" mass="14279">VRGGAFVALLGALAFTRIDAGSAEGWPAFLALVIGVGLGFVGAPTMGSMYRTLPPPLVPQGSSVLYMLNQLGASVGIAAVTLIMDVAGDGDPLAGIRAVAWFAAGSITVILMTAVLLPGRPDPVDVPAAPLSEAAPERERR</sequence>
<keyword evidence="1" id="KW-0812">Transmembrane</keyword>
<protein>
    <submittedName>
        <fullName evidence="2">MFS transporter</fullName>
    </submittedName>
</protein>
<proteinExistence type="predicted"/>
<evidence type="ECO:0000313" key="2">
    <source>
        <dbReference type="EMBL" id="MFD0856972.1"/>
    </source>
</evidence>
<name>A0ABW3CT56_9ACTN</name>
<keyword evidence="1" id="KW-1133">Transmembrane helix</keyword>